<dbReference type="InterPro" id="IPR012341">
    <property type="entry name" value="6hp_glycosidase-like_sf"/>
</dbReference>
<dbReference type="GO" id="GO:0030596">
    <property type="term" value="F:alpha-L-rhamnosidase activity"/>
    <property type="evidence" value="ECO:0007669"/>
    <property type="project" value="UniProtKB-EC"/>
</dbReference>
<comment type="caution">
    <text evidence="8">The sequence shown here is derived from an EMBL/GenBank/DDBJ whole genome shotgun (WGS) entry which is preliminary data.</text>
</comment>
<dbReference type="InterPro" id="IPR008928">
    <property type="entry name" value="6-hairpin_glycosidase_sf"/>
</dbReference>
<dbReference type="OrthoDB" id="9761045at2"/>
<dbReference type="InterPro" id="IPR016007">
    <property type="entry name" value="Alpha_rhamnosid"/>
</dbReference>
<keyword evidence="3" id="KW-0378">Hydrolase</keyword>
<proteinExistence type="predicted"/>
<dbReference type="GO" id="GO:0005975">
    <property type="term" value="P:carbohydrate metabolic process"/>
    <property type="evidence" value="ECO:0007669"/>
    <property type="project" value="InterPro"/>
</dbReference>
<dbReference type="Pfam" id="PF08531">
    <property type="entry name" value="Bac_rhamnosid_N"/>
    <property type="match status" value="1"/>
</dbReference>
<dbReference type="Gene3D" id="1.50.10.10">
    <property type="match status" value="1"/>
</dbReference>
<dbReference type="Pfam" id="PF25788">
    <property type="entry name" value="Ig_Rha78A_N"/>
    <property type="match status" value="1"/>
</dbReference>
<comment type="catalytic activity">
    <reaction evidence="1">
        <text>Hydrolysis of terminal non-reducing alpha-L-rhamnose residues in alpha-L-rhamnosides.</text>
        <dbReference type="EC" id="3.2.1.40"/>
    </reaction>
</comment>
<dbReference type="Gene3D" id="2.60.420.10">
    <property type="entry name" value="Maltose phosphorylase, domain 3"/>
    <property type="match status" value="1"/>
</dbReference>
<dbReference type="EMBL" id="RZNY01000032">
    <property type="protein sequence ID" value="RUT41353.1"/>
    <property type="molecule type" value="Genomic_DNA"/>
</dbReference>
<dbReference type="EC" id="3.2.1.40" evidence="2"/>
<dbReference type="PANTHER" id="PTHR33307:SF6">
    <property type="entry name" value="ALPHA-RHAMNOSIDASE (EUROFUNG)-RELATED"/>
    <property type="match status" value="1"/>
</dbReference>
<dbReference type="PIRSF" id="PIRSF010631">
    <property type="entry name" value="A-rhamnsds"/>
    <property type="match status" value="1"/>
</dbReference>
<evidence type="ECO:0000256" key="2">
    <source>
        <dbReference type="ARBA" id="ARBA00012652"/>
    </source>
</evidence>
<dbReference type="PANTHER" id="PTHR33307">
    <property type="entry name" value="ALPHA-RHAMNOSIDASE (EUROFUNG)"/>
    <property type="match status" value="1"/>
</dbReference>
<dbReference type="Gene3D" id="2.60.40.10">
    <property type="entry name" value="Immunoglobulins"/>
    <property type="match status" value="1"/>
</dbReference>
<dbReference type="Pfam" id="PF17390">
    <property type="entry name" value="Bac_rhamnosid_C"/>
    <property type="match status" value="1"/>
</dbReference>
<dbReference type="InterPro" id="IPR035398">
    <property type="entry name" value="Bac_rhamnosid_C"/>
</dbReference>
<feature type="domain" description="Alpha-L-rhamnosidase concanavalin-like" evidence="4">
    <location>
        <begin position="331"/>
        <end position="429"/>
    </location>
</feature>
<feature type="domain" description="Bacterial alpha-L-rhamnosidase N-terminal" evidence="5">
    <location>
        <begin position="152"/>
        <end position="319"/>
    </location>
</feature>
<sequence>MGINVVRLLVEDEINPLVIGTDRPRFSWNIEPDYPNKQWNLIQYAYRILVADNEELLTEDNGNMWDSGKVISDLSIYITYNGMALSPGTRYFYKIQTWHSDDEYCGWSDVGEFGTGLSTQDWSGDWVGRLDREEKELVPASYLRQELFVGKPIVRAVLYATALGTYETWFNGYRVGDHILAPGWTDYSQRAFYQAFDVTNILHEGDNAWGIILGTGWYSGNIGMMGTRIYGKHPSCLMQLQIEYQDGTNEIFCTDRSWRISEGPILYSDMIKGESYDSRLEHEGWTLPGFNDSEWNSADTFESYNGVLQPQNGPPVRIIKDVAPISSYVTERGTTIYDFGQNITGWTAITVRGIAGSRISINHAEMLDQDGSLYTLNLRRAVQICHYVLNGEDNQCFQPHFTFHGFRYIEIEDLNKDITVISISAKVIHSDTPLTGELTTSDELVNKLISNIQWGQRGNFLSVPTDCPQRDERLGWTGDAQIFVRTASYNMNVAGFFRKYMVDVLDAQSPEGAFPDVAPDAGWKVYKGISSSKWFAPDNAGWGDAGVIIPWTIYLMYGDLEILRTSYTAMKRWIDYLKKNSDGLIRPDYANHADWLSVGADTPKDVLATAYFGYSTALFARIAKVLGNHDDEREYRQLFEQIRESFIRAYVSADGTIKGDTQTVYVLALYFDLLTPEFKQKSAKRLEELIVSNGDRLSTGFLGVGYLLPVLTENGLGDLAYRLLHQEQFPSWLYSVKHGATTIWERWDGWTEEKGFQSPSMNSFNHYSLGSVGEWLYRYVVGIEPDDEQPGFKKIKIEPHPGGKLVSINSKYQSPYGEIRVEWSRDKDRFHMSVNLPVNTHTELRIPGEVILANGPAQFIGTEQNRSIFNVGSGSYTFESVISSENFYRIS</sequence>
<dbReference type="Proteomes" id="UP000279446">
    <property type="component" value="Unassembled WGS sequence"/>
</dbReference>
<evidence type="ECO:0000256" key="3">
    <source>
        <dbReference type="ARBA" id="ARBA00022801"/>
    </source>
</evidence>
<dbReference type="RefSeq" id="WP_127194623.1">
    <property type="nucleotide sequence ID" value="NZ_RZNY01000032.1"/>
</dbReference>
<dbReference type="Pfam" id="PF05592">
    <property type="entry name" value="Bac_rhamnosid"/>
    <property type="match status" value="1"/>
</dbReference>
<evidence type="ECO:0000313" key="9">
    <source>
        <dbReference type="Proteomes" id="UP000279446"/>
    </source>
</evidence>
<dbReference type="InterPro" id="IPR013737">
    <property type="entry name" value="Bac_rhamnosid_N"/>
</dbReference>
<organism evidence="8 9">
    <name type="scientific">Paenibacillus anaericanus</name>
    <dbReference type="NCBI Taxonomy" id="170367"/>
    <lineage>
        <taxon>Bacteria</taxon>
        <taxon>Bacillati</taxon>
        <taxon>Bacillota</taxon>
        <taxon>Bacilli</taxon>
        <taxon>Bacillales</taxon>
        <taxon>Paenibacillaceae</taxon>
        <taxon>Paenibacillus</taxon>
    </lineage>
</organism>
<evidence type="ECO:0000259" key="4">
    <source>
        <dbReference type="Pfam" id="PF05592"/>
    </source>
</evidence>
<reference evidence="8 9" key="1">
    <citation type="submission" date="2018-12" db="EMBL/GenBank/DDBJ databases">
        <authorList>
            <person name="Sun L."/>
            <person name="Chen Z."/>
        </authorList>
    </citation>
    <scope>NUCLEOTIDE SEQUENCE [LARGE SCALE GENOMIC DNA]</scope>
    <source>
        <strain evidence="8 9">DSM 15890</strain>
    </source>
</reference>
<dbReference type="AlphaFoldDB" id="A0A433Y129"/>
<gene>
    <name evidence="8" type="ORF">EJP82_24185</name>
</gene>
<name>A0A433Y129_9BACL</name>
<evidence type="ECO:0000259" key="5">
    <source>
        <dbReference type="Pfam" id="PF08531"/>
    </source>
</evidence>
<dbReference type="InterPro" id="IPR035396">
    <property type="entry name" value="Bac_rhamnosid6H"/>
</dbReference>
<evidence type="ECO:0000259" key="7">
    <source>
        <dbReference type="Pfam" id="PF17390"/>
    </source>
</evidence>
<evidence type="ECO:0000313" key="8">
    <source>
        <dbReference type="EMBL" id="RUT41353.1"/>
    </source>
</evidence>
<dbReference type="InterPro" id="IPR013783">
    <property type="entry name" value="Ig-like_fold"/>
</dbReference>
<dbReference type="Pfam" id="PF17389">
    <property type="entry name" value="Bac_rhamnosid6H"/>
    <property type="match status" value="1"/>
</dbReference>
<dbReference type="SUPFAM" id="SSF48208">
    <property type="entry name" value="Six-hairpin glycosidases"/>
    <property type="match status" value="1"/>
</dbReference>
<keyword evidence="9" id="KW-1185">Reference proteome</keyword>
<dbReference type="InterPro" id="IPR008902">
    <property type="entry name" value="Rhamnosid_concanavalin"/>
</dbReference>
<protein>
    <recommendedName>
        <fullName evidence="2">alpha-L-rhamnosidase</fullName>
        <ecNumber evidence="2">3.2.1.40</ecNumber>
    </recommendedName>
</protein>
<accession>A0A433Y129</accession>
<evidence type="ECO:0000256" key="1">
    <source>
        <dbReference type="ARBA" id="ARBA00001445"/>
    </source>
</evidence>
<feature type="domain" description="Alpha-L-rhamnosidase C-terminal" evidence="7">
    <location>
        <begin position="782"/>
        <end position="849"/>
    </location>
</feature>
<feature type="domain" description="Alpha-L-rhamnosidase six-hairpin glycosidase" evidence="6">
    <location>
        <begin position="435"/>
        <end position="780"/>
    </location>
</feature>
<evidence type="ECO:0000259" key="6">
    <source>
        <dbReference type="Pfam" id="PF17389"/>
    </source>
</evidence>
<dbReference type="Gene3D" id="2.60.120.260">
    <property type="entry name" value="Galactose-binding domain-like"/>
    <property type="match status" value="2"/>
</dbReference>